<dbReference type="RefSeq" id="WP_234656146.1">
    <property type="nucleotide sequence ID" value="NZ_CP094997.1"/>
</dbReference>
<dbReference type="InterPro" id="IPR059123">
    <property type="entry name" value="StrF_dom"/>
</dbReference>
<evidence type="ECO:0000313" key="2">
    <source>
        <dbReference type="EMBL" id="MCF0063118.1"/>
    </source>
</evidence>
<dbReference type="AlphaFoldDB" id="A0A9X1TM56"/>
<dbReference type="InterPro" id="IPR029044">
    <property type="entry name" value="Nucleotide-diphossugar_trans"/>
</dbReference>
<gene>
    <name evidence="2" type="ORF">LXM26_16530</name>
</gene>
<dbReference type="SUPFAM" id="SSF53448">
    <property type="entry name" value="Nucleotide-diphospho-sugar transferases"/>
    <property type="match status" value="1"/>
</dbReference>
<comment type="caution">
    <text evidence="2">The sequence shown here is derived from an EMBL/GenBank/DDBJ whole genome shotgun (WGS) entry which is preliminary data.</text>
</comment>
<name>A0A9X1TM56_9BACT</name>
<accession>A0A9X1TM56</accession>
<dbReference type="Proteomes" id="UP001139000">
    <property type="component" value="Unassembled WGS sequence"/>
</dbReference>
<dbReference type="EMBL" id="JAJTTC010000003">
    <property type="protein sequence ID" value="MCF0063118.1"/>
    <property type="molecule type" value="Genomic_DNA"/>
</dbReference>
<feature type="domain" description="Streptomycin biosynthesis protein StrF" evidence="1">
    <location>
        <begin position="4"/>
        <end position="193"/>
    </location>
</feature>
<reference evidence="2" key="1">
    <citation type="submission" date="2021-12" db="EMBL/GenBank/DDBJ databases">
        <title>Novel species in genus Dyadobacter.</title>
        <authorList>
            <person name="Ma C."/>
        </authorList>
    </citation>
    <scope>NUCLEOTIDE SEQUENCE</scope>
    <source>
        <strain evidence="2">LJ419</strain>
    </source>
</reference>
<evidence type="ECO:0000259" key="1">
    <source>
        <dbReference type="Pfam" id="PF13712"/>
    </source>
</evidence>
<dbReference type="Pfam" id="PF13712">
    <property type="entry name" value="Glyco_tranf_2_5"/>
    <property type="match status" value="1"/>
</dbReference>
<organism evidence="2 3">
    <name type="scientific">Dyadobacter chenwenxiniae</name>
    <dbReference type="NCBI Taxonomy" id="2906456"/>
    <lineage>
        <taxon>Bacteria</taxon>
        <taxon>Pseudomonadati</taxon>
        <taxon>Bacteroidota</taxon>
        <taxon>Cytophagia</taxon>
        <taxon>Cytophagales</taxon>
        <taxon>Spirosomataceae</taxon>
        <taxon>Dyadobacter</taxon>
    </lineage>
</organism>
<protein>
    <submittedName>
        <fullName evidence="2">Glycosyltransferase family protein</fullName>
    </submittedName>
</protein>
<sequence>MISVIICSADPAALQLVKENVAETIGTDHEIIAFANANAEKGICELYNEGTKQAKYDILVFMHEDIEMKTVHWGARVLEIFAGNPKLGLVGVAGGGYKSLVPSSWYNADLEMNGGFYCNLIQGFKHSGREAFLDYRNAKNEKLTKVASIDGCWMATRKEVALTHPFDQHLLKHFHAYDIDFSLAVGRQYDVAVTYEVLLSHFSEGNFSQVWENEISKVHKKWSAVLPVNADGLDEKSLLRYERRAFRLYFERKLDQGKTYKELMQVCWNARHSRIFKGLKWYKMYVDLWRVWRKGND</sequence>
<evidence type="ECO:0000313" key="3">
    <source>
        <dbReference type="Proteomes" id="UP001139000"/>
    </source>
</evidence>
<dbReference type="Gene3D" id="3.90.550.10">
    <property type="entry name" value="Spore Coat Polysaccharide Biosynthesis Protein SpsA, Chain A"/>
    <property type="match status" value="1"/>
</dbReference>
<proteinExistence type="predicted"/>
<keyword evidence="3" id="KW-1185">Reference proteome</keyword>